<gene>
    <name evidence="2" type="ORF">P43SY_011579</name>
</gene>
<reference evidence="2" key="1">
    <citation type="submission" date="2021-12" db="EMBL/GenBank/DDBJ databases">
        <title>Prjna785345.</title>
        <authorList>
            <person name="Rujirawat T."/>
            <person name="Krajaejun T."/>
        </authorList>
    </citation>
    <scope>NUCLEOTIDE SEQUENCE</scope>
    <source>
        <strain evidence="2">Pi057C3</strain>
    </source>
</reference>
<evidence type="ECO:0000256" key="1">
    <source>
        <dbReference type="SAM" id="MobiDB-lite"/>
    </source>
</evidence>
<sequence>MGLFAISGKERFFRELPGFLVYANLLRHLVLDRLLGHNGVRATKSIRRLLAGVATPNTLPDPDSTIPRVCPRRGIELQLPIAHVIAYAYHTDGGKPKPRSLKLGAWYCDIPPTTADSHPRRSPVVPAVAPSIVQPATASDDDDTGGAAFQADERFGKAPDSFFDHVRISKSTKFFPHPGILSRLFDFQFGPGALSVLHLSRFNLSAQLDFPEQKVPSMWNYTSAPPEVTKQPTLHHIGQALDVLAHYASEFCEVVTRSLVSTAKEFCSELSDYGPWSTLEVKGIALWFTKVFAAYRLAIINDLSRGSDTRQGVEGRLSLQDAELRALLLKLSRSTDTSHPPYRIRGGTIREGVTAERARDARLLEALSSAGISPPPPQSTVDMDATTGKPVYRLDMAKVHAVSQLVHQADMTLSAVIRLCRGQTPTHPTPNKAMLVEHLAWLLHDYPDRQQLLAAARHGVRHPFKPPPTSTSTSRPKNHESAHAMHNALVRSVRDGHLAGTYLVLDAEVAARFPQLRFSPFGCVAKRGADPDVAARLIHDLSFPRGASTNDWSDHEALPDLVFRTVDAIARRIVHLRSLHPHVQIKLMKGDVKSAFRNIFVHEDTCAYFAGRIPEYGVTVQ</sequence>
<dbReference type="AlphaFoldDB" id="A0AAD5Q1A4"/>
<evidence type="ECO:0008006" key="4">
    <source>
        <dbReference type="Google" id="ProtNLM"/>
    </source>
</evidence>
<protein>
    <recommendedName>
        <fullName evidence="4">Reverse transcriptase domain-containing protein</fullName>
    </recommendedName>
</protein>
<dbReference type="Proteomes" id="UP001209570">
    <property type="component" value="Unassembled WGS sequence"/>
</dbReference>
<evidence type="ECO:0000313" key="3">
    <source>
        <dbReference type="Proteomes" id="UP001209570"/>
    </source>
</evidence>
<feature type="region of interest" description="Disordered" evidence="1">
    <location>
        <begin position="460"/>
        <end position="482"/>
    </location>
</feature>
<proteinExistence type="predicted"/>
<name>A0AAD5Q1A4_PYTIN</name>
<comment type="caution">
    <text evidence="2">The sequence shown here is derived from an EMBL/GenBank/DDBJ whole genome shotgun (WGS) entry which is preliminary data.</text>
</comment>
<evidence type="ECO:0000313" key="2">
    <source>
        <dbReference type="EMBL" id="KAJ0391377.1"/>
    </source>
</evidence>
<organism evidence="2 3">
    <name type="scientific">Pythium insidiosum</name>
    <name type="common">Pythiosis disease agent</name>
    <dbReference type="NCBI Taxonomy" id="114742"/>
    <lineage>
        <taxon>Eukaryota</taxon>
        <taxon>Sar</taxon>
        <taxon>Stramenopiles</taxon>
        <taxon>Oomycota</taxon>
        <taxon>Peronosporomycetes</taxon>
        <taxon>Pythiales</taxon>
        <taxon>Pythiaceae</taxon>
        <taxon>Pythium</taxon>
    </lineage>
</organism>
<accession>A0AAD5Q1A4</accession>
<dbReference type="EMBL" id="JAKCXM010001086">
    <property type="protein sequence ID" value="KAJ0391377.1"/>
    <property type="molecule type" value="Genomic_DNA"/>
</dbReference>
<keyword evidence="3" id="KW-1185">Reference proteome</keyword>